<evidence type="ECO:0000256" key="1">
    <source>
        <dbReference type="ARBA" id="ARBA00006754"/>
    </source>
</evidence>
<evidence type="ECO:0000313" key="6">
    <source>
        <dbReference type="Proteomes" id="UP001596047"/>
    </source>
</evidence>
<dbReference type="PANTHER" id="PTHR33744">
    <property type="entry name" value="CARBOHYDRATE DIACID REGULATOR"/>
    <property type="match status" value="1"/>
</dbReference>
<dbReference type="InterPro" id="IPR008599">
    <property type="entry name" value="Diacid_rec"/>
</dbReference>
<dbReference type="Pfam" id="PF05651">
    <property type="entry name" value="Diacid_rec"/>
    <property type="match status" value="1"/>
</dbReference>
<feature type="domain" description="CdaR GGDEF-like" evidence="4">
    <location>
        <begin position="143"/>
        <end position="254"/>
    </location>
</feature>
<sequence>MLTKEIAGEIIKQTMTRLNRNINIMDHDGTIIASGDPDRINQLHEGALDVLRTGKPITVTKKNKQHWKGALPGINLPIQFQGQMIGVIGITGNPEEIEEFGALVKMITEMMINQSFLTAQEEWRHRLKELIFDEWVQEEPNLETVKQRLNLLGMKVGTPCQVGLLEIDNSDRPLMNRELIRKLEEIFNEKRVMIGSLNVNRLFLLALGITEGVFKRKLNQAMDLLQRMNIAFRIGLGSSVKNPALIRYSLEESEISLLLGNGEQKLIAYAEIETKALIERVDARIKQQYLERILQQMPDKMVETLECFFANNLNISETAKAMYIHRNSLIYRIKKIKEDTGYNPQLFQDAVSLQLAVWIYTMRKK</sequence>
<comment type="caution">
    <text evidence="5">The sequence shown here is derived from an EMBL/GenBank/DDBJ whole genome shotgun (WGS) entry which is preliminary data.</text>
</comment>
<dbReference type="InterPro" id="IPR051448">
    <property type="entry name" value="CdaR-like_regulators"/>
</dbReference>
<protein>
    <submittedName>
        <fullName evidence="5">CdaR family transcriptional regulator</fullName>
    </submittedName>
</protein>
<keyword evidence="6" id="KW-1185">Reference proteome</keyword>
<name>A0ABW0W2K0_9BACL</name>
<evidence type="ECO:0000259" key="2">
    <source>
        <dbReference type="Pfam" id="PF05651"/>
    </source>
</evidence>
<dbReference type="Gene3D" id="1.10.10.2840">
    <property type="entry name" value="PucR C-terminal helix-turn-helix domain"/>
    <property type="match status" value="1"/>
</dbReference>
<evidence type="ECO:0000259" key="4">
    <source>
        <dbReference type="Pfam" id="PF17853"/>
    </source>
</evidence>
<comment type="similarity">
    <text evidence="1">Belongs to the CdaR family.</text>
</comment>
<gene>
    <name evidence="5" type="ORF">ACFPYJ_19735</name>
</gene>
<dbReference type="Proteomes" id="UP001596047">
    <property type="component" value="Unassembled WGS sequence"/>
</dbReference>
<feature type="domain" description="PucR C-terminal helix-turn-helix" evidence="3">
    <location>
        <begin position="302"/>
        <end position="357"/>
    </location>
</feature>
<dbReference type="Pfam" id="PF13556">
    <property type="entry name" value="HTH_30"/>
    <property type="match status" value="1"/>
</dbReference>
<dbReference type="PANTHER" id="PTHR33744:SF15">
    <property type="entry name" value="CARBOHYDRATE DIACID REGULATOR"/>
    <property type="match status" value="1"/>
</dbReference>
<dbReference type="InterPro" id="IPR025736">
    <property type="entry name" value="PucR_C-HTH_dom"/>
</dbReference>
<dbReference type="Pfam" id="PF17853">
    <property type="entry name" value="GGDEF_2"/>
    <property type="match status" value="1"/>
</dbReference>
<dbReference type="InterPro" id="IPR041522">
    <property type="entry name" value="CdaR_GGDEF"/>
</dbReference>
<accession>A0ABW0W2K0</accession>
<proteinExistence type="inferred from homology"/>
<evidence type="ECO:0000313" key="5">
    <source>
        <dbReference type="EMBL" id="MFC5651299.1"/>
    </source>
</evidence>
<reference evidence="6" key="1">
    <citation type="journal article" date="2019" name="Int. J. Syst. Evol. Microbiol.">
        <title>The Global Catalogue of Microorganisms (GCM) 10K type strain sequencing project: providing services to taxonomists for standard genome sequencing and annotation.</title>
        <authorList>
            <consortium name="The Broad Institute Genomics Platform"/>
            <consortium name="The Broad Institute Genome Sequencing Center for Infectious Disease"/>
            <person name="Wu L."/>
            <person name="Ma J."/>
        </authorList>
    </citation>
    <scope>NUCLEOTIDE SEQUENCE [LARGE SCALE GENOMIC DNA]</scope>
    <source>
        <strain evidence="6">CGMCC 1.3240</strain>
    </source>
</reference>
<evidence type="ECO:0000259" key="3">
    <source>
        <dbReference type="Pfam" id="PF13556"/>
    </source>
</evidence>
<dbReference type="EMBL" id="JBHSOW010000071">
    <property type="protein sequence ID" value="MFC5651299.1"/>
    <property type="molecule type" value="Genomic_DNA"/>
</dbReference>
<dbReference type="InterPro" id="IPR042070">
    <property type="entry name" value="PucR_C-HTH_sf"/>
</dbReference>
<dbReference type="RefSeq" id="WP_379189911.1">
    <property type="nucleotide sequence ID" value="NZ_JBHSOW010000071.1"/>
</dbReference>
<organism evidence="5 6">
    <name type="scientific">Paenibacillus solisilvae</name>
    <dbReference type="NCBI Taxonomy" id="2486751"/>
    <lineage>
        <taxon>Bacteria</taxon>
        <taxon>Bacillati</taxon>
        <taxon>Bacillota</taxon>
        <taxon>Bacilli</taxon>
        <taxon>Bacillales</taxon>
        <taxon>Paenibacillaceae</taxon>
        <taxon>Paenibacillus</taxon>
    </lineage>
</organism>
<feature type="domain" description="Putative sugar diacid recognition" evidence="2">
    <location>
        <begin position="2"/>
        <end position="135"/>
    </location>
</feature>